<dbReference type="InterPro" id="IPR020616">
    <property type="entry name" value="Thiolase_N"/>
</dbReference>
<keyword evidence="2 5" id="KW-0808">Transferase</keyword>
<dbReference type="Pfam" id="PF00108">
    <property type="entry name" value="Thiolase_N"/>
    <property type="match status" value="1"/>
</dbReference>
<evidence type="ECO:0000256" key="3">
    <source>
        <dbReference type="ARBA" id="ARBA00023315"/>
    </source>
</evidence>
<evidence type="ECO:0000259" key="7">
    <source>
        <dbReference type="Pfam" id="PF02803"/>
    </source>
</evidence>
<dbReference type="PANTHER" id="PTHR43853:SF21">
    <property type="entry name" value="STEROID 3-KETOACYL-COA THIOLASE"/>
    <property type="match status" value="1"/>
</dbReference>
<dbReference type="PROSITE" id="PS00737">
    <property type="entry name" value="THIOLASE_2"/>
    <property type="match status" value="1"/>
</dbReference>
<organism evidence="8 9">
    <name type="scientific">Nocardiopsis flavescens</name>
    <dbReference type="NCBI Taxonomy" id="758803"/>
    <lineage>
        <taxon>Bacteria</taxon>
        <taxon>Bacillati</taxon>
        <taxon>Actinomycetota</taxon>
        <taxon>Actinomycetes</taxon>
        <taxon>Streptosporangiales</taxon>
        <taxon>Nocardiopsidaceae</taxon>
        <taxon>Nocardiopsis</taxon>
    </lineage>
</organism>
<comment type="similarity">
    <text evidence="1 5">Belongs to the thiolase-like superfamily. Thiolase family.</text>
</comment>
<protein>
    <submittedName>
        <fullName evidence="8">Acetyl-CoA C-acetyltransferase</fullName>
    </submittedName>
</protein>
<dbReference type="FunFam" id="3.40.47.10:FF:000013">
    <property type="entry name" value="Acetyl-CoA acetyltransferase"/>
    <property type="match status" value="1"/>
</dbReference>
<accession>A0A1M6TWH6</accession>
<dbReference type="Proteomes" id="UP000184452">
    <property type="component" value="Unassembled WGS sequence"/>
</dbReference>
<dbReference type="Pfam" id="PF02803">
    <property type="entry name" value="Thiolase_C"/>
    <property type="match status" value="1"/>
</dbReference>
<dbReference type="NCBIfam" id="NF005890">
    <property type="entry name" value="PRK07851.1"/>
    <property type="match status" value="1"/>
</dbReference>
<dbReference type="NCBIfam" id="TIGR01930">
    <property type="entry name" value="AcCoA-C-Actrans"/>
    <property type="match status" value="1"/>
</dbReference>
<evidence type="ECO:0000313" key="8">
    <source>
        <dbReference type="EMBL" id="SHK61395.1"/>
    </source>
</evidence>
<keyword evidence="9" id="KW-1185">Reference proteome</keyword>
<dbReference type="CDD" id="cd00751">
    <property type="entry name" value="thiolase"/>
    <property type="match status" value="1"/>
</dbReference>
<evidence type="ECO:0000256" key="4">
    <source>
        <dbReference type="PIRSR" id="PIRSR000429-1"/>
    </source>
</evidence>
<evidence type="ECO:0000256" key="1">
    <source>
        <dbReference type="ARBA" id="ARBA00010982"/>
    </source>
</evidence>
<dbReference type="EMBL" id="FQZK01000025">
    <property type="protein sequence ID" value="SHK61395.1"/>
    <property type="molecule type" value="Genomic_DNA"/>
</dbReference>
<dbReference type="PANTHER" id="PTHR43853">
    <property type="entry name" value="3-KETOACYL-COA THIOLASE, PEROXISOMAL"/>
    <property type="match status" value="1"/>
</dbReference>
<dbReference type="OrthoDB" id="3761315at2"/>
<dbReference type="InterPro" id="IPR016039">
    <property type="entry name" value="Thiolase-like"/>
</dbReference>
<dbReference type="GO" id="GO:0010124">
    <property type="term" value="P:phenylacetate catabolic process"/>
    <property type="evidence" value="ECO:0007669"/>
    <property type="project" value="TreeGrafter"/>
</dbReference>
<dbReference type="AlphaFoldDB" id="A0A1M6TWH6"/>
<dbReference type="STRING" id="758803.SAMN05421803_12519"/>
<reference evidence="8 9" key="1">
    <citation type="submission" date="2016-11" db="EMBL/GenBank/DDBJ databases">
        <authorList>
            <person name="Jaros S."/>
            <person name="Januszkiewicz K."/>
            <person name="Wedrychowicz H."/>
        </authorList>
    </citation>
    <scope>NUCLEOTIDE SEQUENCE [LARGE SCALE GENOMIC DNA]</scope>
    <source>
        <strain evidence="8 9">CGMCC 4.5723</strain>
    </source>
</reference>
<dbReference type="InterPro" id="IPR020617">
    <property type="entry name" value="Thiolase_C"/>
</dbReference>
<dbReference type="GO" id="GO:0003988">
    <property type="term" value="F:acetyl-CoA C-acyltransferase activity"/>
    <property type="evidence" value="ECO:0007669"/>
    <property type="project" value="TreeGrafter"/>
</dbReference>
<sequence>MPEAVIVATARSPIGRAFKGSLKDIRPDDLAAQVIGAALAQVPQLDPASIDDIMLGCGLPGGEQGFNMARVVAVRLGLDTVPGATVTRYCSSSLQTTRMALHAIRAGEGDVFVSAGVETVSRFVNGSSDNPENENPLFADAKARTEKRKEAGAAVWTDPREDGALPDVYIEMGQTAENVAQITGVDRRRQDEFAVRSQNLAEKSLDNGFWEREITPVTLPDGTVVSTDDGIRRGTTYEKVSQLQPVFRPDGTVTAGNACPLNDGASALVIMSDTRAAQLGLTPLARIVSTGVTGLNPEIMGLGPVEASRQALARANMAIGDIDLVEINEAFAAQVLPSADRLGVDIDSRLNVNGGGIAIGHPFGSTGARITGTLINGLRFHDKTFGLETMCVGGGQGMAAVFERLS</sequence>
<evidence type="ECO:0000256" key="5">
    <source>
        <dbReference type="RuleBase" id="RU003557"/>
    </source>
</evidence>
<gene>
    <name evidence="8" type="ORF">SAMN05421803_12519</name>
</gene>
<feature type="domain" description="Thiolase C-terminal" evidence="7">
    <location>
        <begin position="281"/>
        <end position="404"/>
    </location>
</feature>
<dbReference type="Gene3D" id="3.40.47.10">
    <property type="match status" value="1"/>
</dbReference>
<dbReference type="RefSeq" id="WP_073383299.1">
    <property type="nucleotide sequence ID" value="NZ_FQZK01000025.1"/>
</dbReference>
<dbReference type="GO" id="GO:0005737">
    <property type="term" value="C:cytoplasm"/>
    <property type="evidence" value="ECO:0007669"/>
    <property type="project" value="UniProtKB-ARBA"/>
</dbReference>
<name>A0A1M6TWH6_9ACTN</name>
<feature type="active site" description="Acyl-thioester intermediate" evidence="4">
    <location>
        <position position="90"/>
    </location>
</feature>
<evidence type="ECO:0000256" key="2">
    <source>
        <dbReference type="ARBA" id="ARBA00022679"/>
    </source>
</evidence>
<dbReference type="InterPro" id="IPR050215">
    <property type="entry name" value="Thiolase-like_sf_Thiolase"/>
</dbReference>
<dbReference type="SUPFAM" id="SSF53901">
    <property type="entry name" value="Thiolase-like"/>
    <property type="match status" value="2"/>
</dbReference>
<dbReference type="GO" id="GO:0006635">
    <property type="term" value="P:fatty acid beta-oxidation"/>
    <property type="evidence" value="ECO:0007669"/>
    <property type="project" value="TreeGrafter"/>
</dbReference>
<feature type="active site" description="Proton acceptor" evidence="4">
    <location>
        <position position="361"/>
    </location>
</feature>
<feature type="domain" description="Thiolase N-terminal" evidence="6">
    <location>
        <begin position="5"/>
        <end position="273"/>
    </location>
</feature>
<feature type="active site" description="Proton acceptor" evidence="4">
    <location>
        <position position="391"/>
    </location>
</feature>
<keyword evidence="3 5" id="KW-0012">Acyltransferase</keyword>
<evidence type="ECO:0000313" key="9">
    <source>
        <dbReference type="Proteomes" id="UP000184452"/>
    </source>
</evidence>
<evidence type="ECO:0000259" key="6">
    <source>
        <dbReference type="Pfam" id="PF00108"/>
    </source>
</evidence>
<dbReference type="InterPro" id="IPR002155">
    <property type="entry name" value="Thiolase"/>
</dbReference>
<dbReference type="InterPro" id="IPR020613">
    <property type="entry name" value="Thiolase_CS"/>
</dbReference>
<dbReference type="PIRSF" id="PIRSF000429">
    <property type="entry name" value="Ac-CoA_Ac_transf"/>
    <property type="match status" value="1"/>
</dbReference>
<proteinExistence type="inferred from homology"/>